<dbReference type="GO" id="GO:0005576">
    <property type="term" value="C:extracellular region"/>
    <property type="evidence" value="ECO:0007669"/>
    <property type="project" value="UniProtKB-SubCell"/>
</dbReference>
<evidence type="ECO:0000256" key="4">
    <source>
        <dbReference type="ARBA" id="ARBA00023180"/>
    </source>
</evidence>
<reference evidence="6" key="4">
    <citation type="submission" date="2025-09" db="UniProtKB">
        <authorList>
            <consortium name="Ensembl"/>
        </authorList>
    </citation>
    <scope>IDENTIFICATION</scope>
    <source>
        <strain evidence="6">HSOK</strain>
    </source>
</reference>
<reference evidence="6 7" key="2">
    <citation type="submission" date="2017-04" db="EMBL/GenBank/DDBJ databases">
        <title>CpG methylation of centromeres and impact of large insertions on vertebrate speciation.</title>
        <authorList>
            <person name="Ichikawa K."/>
            <person name="Yoshimura J."/>
            <person name="Morishita S."/>
        </authorList>
    </citation>
    <scope>NUCLEOTIDE SEQUENCE</scope>
    <source>
        <strain evidence="6 7">HSOK</strain>
    </source>
</reference>
<dbReference type="InterPro" id="IPR025155">
    <property type="entry name" value="WxxW_domain"/>
</dbReference>
<accession>A0A3P9I653</accession>
<evidence type="ECO:0000313" key="7">
    <source>
        <dbReference type="Proteomes" id="UP000265200"/>
    </source>
</evidence>
<reference evidence="6" key="3">
    <citation type="submission" date="2025-08" db="UniProtKB">
        <authorList>
            <consortium name="Ensembl"/>
        </authorList>
    </citation>
    <scope>IDENTIFICATION</scope>
    <source>
        <strain evidence="6">HSOK</strain>
    </source>
</reference>
<protein>
    <recommendedName>
        <fullName evidence="5">WxxW domain-containing protein</fullName>
    </recommendedName>
</protein>
<evidence type="ECO:0000256" key="3">
    <source>
        <dbReference type="ARBA" id="ARBA00022729"/>
    </source>
</evidence>
<evidence type="ECO:0000256" key="1">
    <source>
        <dbReference type="ARBA" id="ARBA00004613"/>
    </source>
</evidence>
<dbReference type="InterPro" id="IPR039675">
    <property type="entry name" value="CILP1/CILP2"/>
</dbReference>
<evidence type="ECO:0000256" key="2">
    <source>
        <dbReference type="ARBA" id="ARBA00022525"/>
    </source>
</evidence>
<dbReference type="Ensembl" id="ENSORLT00015023439.1">
    <property type="protein sequence ID" value="ENSORLP00015015516.1"/>
    <property type="gene ID" value="ENSORLG00015016439.1"/>
</dbReference>
<keyword evidence="3" id="KW-0732">Signal</keyword>
<sequence length="252" mass="28902">MKRVFECRSLGKNVKRRLYEGVVVPAALYGAETWSLKVVEKRKTFLPDCWTQWFDRDDPSGTGDWETLSDLLKQYPNEICPNPVDVEATTLSGTPAKQTGEVFYKYDKTSGFVCRNEDQKQGMCKDYRVRFSCPSAYCSEKDCWTQWFDRDDPSGTGDWETLSDLLKQYPNEICPNPVDVEATTLSGTPANQTGEVFHKYDKTSGFVCRNEDQKEGMCKDYRVRFSCPSWSPSHGSRMEWNPPLGFNCTLDM</sequence>
<dbReference type="Proteomes" id="UP000265200">
    <property type="component" value="Chromosome 12"/>
</dbReference>
<reference key="1">
    <citation type="journal article" date="2007" name="Nature">
        <title>The medaka draft genome and insights into vertebrate genome evolution.</title>
        <authorList>
            <person name="Kasahara M."/>
            <person name="Naruse K."/>
            <person name="Sasaki S."/>
            <person name="Nakatani Y."/>
            <person name="Qu W."/>
            <person name="Ahsan B."/>
            <person name="Yamada T."/>
            <person name="Nagayasu Y."/>
            <person name="Doi K."/>
            <person name="Kasai Y."/>
            <person name="Jindo T."/>
            <person name="Kobayashi D."/>
            <person name="Shimada A."/>
            <person name="Toyoda A."/>
            <person name="Kuroki Y."/>
            <person name="Fujiyama A."/>
            <person name="Sasaki T."/>
            <person name="Shimizu A."/>
            <person name="Asakawa S."/>
            <person name="Shimizu N."/>
            <person name="Hashimoto S."/>
            <person name="Yang J."/>
            <person name="Lee Y."/>
            <person name="Matsushima K."/>
            <person name="Sugano S."/>
            <person name="Sakaizumi M."/>
            <person name="Narita T."/>
            <person name="Ohishi K."/>
            <person name="Haga S."/>
            <person name="Ohta F."/>
            <person name="Nomoto H."/>
            <person name="Nogata K."/>
            <person name="Morishita T."/>
            <person name="Endo T."/>
            <person name="Shin-I T."/>
            <person name="Takeda H."/>
            <person name="Morishita S."/>
            <person name="Kohara Y."/>
        </authorList>
    </citation>
    <scope>NUCLEOTIDE SEQUENCE [LARGE SCALE GENOMIC DNA]</scope>
    <source>
        <strain>Hd-rR</strain>
    </source>
</reference>
<dbReference type="PANTHER" id="PTHR15031">
    <property type="entry name" value="CARTILAGE INTERMEDIATE LAYER PROTEIN CLIP"/>
    <property type="match status" value="1"/>
</dbReference>
<name>A0A3P9I653_ORYLA</name>
<comment type="subcellular location">
    <subcellularLocation>
        <location evidence="1">Secreted</location>
    </subcellularLocation>
</comment>
<dbReference type="AlphaFoldDB" id="A0A3P9I653"/>
<keyword evidence="4" id="KW-0325">Glycoprotein</keyword>
<proteinExistence type="predicted"/>
<organism evidence="6 7">
    <name type="scientific">Oryzias latipes</name>
    <name type="common">Japanese rice fish</name>
    <name type="synonym">Japanese killifish</name>
    <dbReference type="NCBI Taxonomy" id="8090"/>
    <lineage>
        <taxon>Eukaryota</taxon>
        <taxon>Metazoa</taxon>
        <taxon>Chordata</taxon>
        <taxon>Craniata</taxon>
        <taxon>Vertebrata</taxon>
        <taxon>Euteleostomi</taxon>
        <taxon>Actinopterygii</taxon>
        <taxon>Neopterygii</taxon>
        <taxon>Teleostei</taxon>
        <taxon>Neoteleostei</taxon>
        <taxon>Acanthomorphata</taxon>
        <taxon>Ovalentaria</taxon>
        <taxon>Atherinomorphae</taxon>
        <taxon>Beloniformes</taxon>
        <taxon>Adrianichthyidae</taxon>
        <taxon>Oryziinae</taxon>
        <taxon>Oryzias</taxon>
    </lineage>
</organism>
<feature type="domain" description="WxxW" evidence="5">
    <location>
        <begin position="50"/>
        <end position="133"/>
    </location>
</feature>
<dbReference type="PANTHER" id="PTHR15031:SF4">
    <property type="entry name" value="CARTILAGE INTERMEDIATE LAYER PROTEIN 1"/>
    <property type="match status" value="1"/>
</dbReference>
<keyword evidence="2" id="KW-0964">Secreted</keyword>
<feature type="domain" description="WxxW" evidence="5">
    <location>
        <begin position="144"/>
        <end position="227"/>
    </location>
</feature>
<evidence type="ECO:0000313" key="6">
    <source>
        <dbReference type="Ensembl" id="ENSORLP00015015516.1"/>
    </source>
</evidence>
<evidence type="ECO:0000259" key="5">
    <source>
        <dbReference type="Pfam" id="PF13330"/>
    </source>
</evidence>
<dbReference type="Pfam" id="PF13330">
    <property type="entry name" value="Mucin2_WxxW"/>
    <property type="match status" value="2"/>
</dbReference>